<dbReference type="AlphaFoldDB" id="A0A067RNF3"/>
<organism evidence="1 2">
    <name type="scientific">Zootermopsis nevadensis</name>
    <name type="common">Dampwood termite</name>
    <dbReference type="NCBI Taxonomy" id="136037"/>
    <lineage>
        <taxon>Eukaryota</taxon>
        <taxon>Metazoa</taxon>
        <taxon>Ecdysozoa</taxon>
        <taxon>Arthropoda</taxon>
        <taxon>Hexapoda</taxon>
        <taxon>Insecta</taxon>
        <taxon>Pterygota</taxon>
        <taxon>Neoptera</taxon>
        <taxon>Polyneoptera</taxon>
        <taxon>Dictyoptera</taxon>
        <taxon>Blattodea</taxon>
        <taxon>Blattoidea</taxon>
        <taxon>Termitoidae</taxon>
        <taxon>Termopsidae</taxon>
        <taxon>Zootermopsis</taxon>
    </lineage>
</organism>
<evidence type="ECO:0000313" key="1">
    <source>
        <dbReference type="EMBL" id="KDR21249.1"/>
    </source>
</evidence>
<proteinExistence type="predicted"/>
<keyword evidence="2" id="KW-1185">Reference proteome</keyword>
<accession>A0A067RNF3</accession>
<protein>
    <submittedName>
        <fullName evidence="1">Uncharacterized protein</fullName>
    </submittedName>
</protein>
<dbReference type="InParanoid" id="A0A067RNF3"/>
<name>A0A067RNF3_ZOONE</name>
<dbReference type="Proteomes" id="UP000027135">
    <property type="component" value="Unassembled WGS sequence"/>
</dbReference>
<evidence type="ECO:0000313" key="2">
    <source>
        <dbReference type="Proteomes" id="UP000027135"/>
    </source>
</evidence>
<gene>
    <name evidence="1" type="ORF">L798_04040</name>
</gene>
<reference evidence="1 2" key="1">
    <citation type="journal article" date="2014" name="Nat. Commun.">
        <title>Molecular traces of alternative social organization in a termite genome.</title>
        <authorList>
            <person name="Terrapon N."/>
            <person name="Li C."/>
            <person name="Robertson H.M."/>
            <person name="Ji L."/>
            <person name="Meng X."/>
            <person name="Booth W."/>
            <person name="Chen Z."/>
            <person name="Childers C.P."/>
            <person name="Glastad K.M."/>
            <person name="Gokhale K."/>
            <person name="Gowin J."/>
            <person name="Gronenberg W."/>
            <person name="Hermansen R.A."/>
            <person name="Hu H."/>
            <person name="Hunt B.G."/>
            <person name="Huylmans A.K."/>
            <person name="Khalil S.M."/>
            <person name="Mitchell R.D."/>
            <person name="Munoz-Torres M.C."/>
            <person name="Mustard J.A."/>
            <person name="Pan H."/>
            <person name="Reese J.T."/>
            <person name="Scharf M.E."/>
            <person name="Sun F."/>
            <person name="Vogel H."/>
            <person name="Xiao J."/>
            <person name="Yang W."/>
            <person name="Yang Z."/>
            <person name="Yang Z."/>
            <person name="Zhou J."/>
            <person name="Zhu J."/>
            <person name="Brent C.S."/>
            <person name="Elsik C.G."/>
            <person name="Goodisman M.A."/>
            <person name="Liberles D.A."/>
            <person name="Roe R.M."/>
            <person name="Vargo E.L."/>
            <person name="Vilcinskas A."/>
            <person name="Wang J."/>
            <person name="Bornberg-Bauer E."/>
            <person name="Korb J."/>
            <person name="Zhang G."/>
            <person name="Liebig J."/>
        </authorList>
    </citation>
    <scope>NUCLEOTIDE SEQUENCE [LARGE SCALE GENOMIC DNA]</scope>
    <source>
        <tissue evidence="1">Whole organism</tissue>
    </source>
</reference>
<sequence length="83" mass="9385">MFVSAVRSDSLCSVFVLSDGTVFRFGRRLLFFVRECSITLSNKRNLDSDGVSKDGTTDHTFQVVVLETKERRLVARHVAPTMM</sequence>
<dbReference type="EMBL" id="KK852566">
    <property type="protein sequence ID" value="KDR21249.1"/>
    <property type="molecule type" value="Genomic_DNA"/>
</dbReference>